<feature type="compositionally biased region" description="Polar residues" evidence="1">
    <location>
        <begin position="107"/>
        <end position="118"/>
    </location>
</feature>
<dbReference type="Pfam" id="PF14469">
    <property type="entry name" value="AKAP28"/>
    <property type="match status" value="1"/>
</dbReference>
<dbReference type="STRING" id="947166.A0A1D1VSE7"/>
<dbReference type="InterPro" id="IPR053084">
    <property type="entry name" value="AKAP"/>
</dbReference>
<dbReference type="Proteomes" id="UP000186922">
    <property type="component" value="Unassembled WGS sequence"/>
</dbReference>
<evidence type="ECO:0000256" key="1">
    <source>
        <dbReference type="SAM" id="MobiDB-lite"/>
    </source>
</evidence>
<organism evidence="2 3">
    <name type="scientific">Ramazzottius varieornatus</name>
    <name type="common">Water bear</name>
    <name type="synonym">Tardigrade</name>
    <dbReference type="NCBI Taxonomy" id="947166"/>
    <lineage>
        <taxon>Eukaryota</taxon>
        <taxon>Metazoa</taxon>
        <taxon>Ecdysozoa</taxon>
        <taxon>Tardigrada</taxon>
        <taxon>Eutardigrada</taxon>
        <taxon>Parachela</taxon>
        <taxon>Hypsibioidea</taxon>
        <taxon>Ramazzottiidae</taxon>
        <taxon>Ramazzottius</taxon>
    </lineage>
</organism>
<dbReference type="PANTHER" id="PTHR35075">
    <property type="entry name" value="A-KINASE ANCHOR PROTEIN 14"/>
    <property type="match status" value="1"/>
</dbReference>
<dbReference type="OrthoDB" id="2148342at2759"/>
<dbReference type="EMBL" id="BDGG01000010">
    <property type="protein sequence ID" value="GAV03796.1"/>
    <property type="molecule type" value="Genomic_DNA"/>
</dbReference>
<dbReference type="GO" id="GO:0034237">
    <property type="term" value="F:protein kinase A regulatory subunit binding"/>
    <property type="evidence" value="ECO:0007669"/>
    <property type="project" value="TreeGrafter"/>
</dbReference>
<keyword evidence="3" id="KW-1185">Reference proteome</keyword>
<comment type="caution">
    <text evidence="2">The sequence shown here is derived from an EMBL/GenBank/DDBJ whole genome shotgun (WGS) entry which is preliminary data.</text>
</comment>
<feature type="region of interest" description="Disordered" evidence="1">
    <location>
        <begin position="64"/>
        <end position="118"/>
    </location>
</feature>
<dbReference type="GO" id="GO:0005952">
    <property type="term" value="C:cAMP-dependent protein kinase complex"/>
    <property type="evidence" value="ECO:0007669"/>
    <property type="project" value="TreeGrafter"/>
</dbReference>
<evidence type="ECO:0000313" key="3">
    <source>
        <dbReference type="Proteomes" id="UP000186922"/>
    </source>
</evidence>
<feature type="compositionally biased region" description="Low complexity" evidence="1">
    <location>
        <begin position="312"/>
        <end position="328"/>
    </location>
</feature>
<gene>
    <name evidence="2" type="primary">RvY_14175-1</name>
    <name evidence="2" type="synonym">RvY_14175.1</name>
    <name evidence="2" type="ORF">RvY_14175</name>
</gene>
<sequence>MGVVTKEPVYFRVIQTLEELHFRRRKESSPLRFSLCSTTDCFEMLLAYDNDVIRIPRHLRRTFQNELRPNRASGKATGSQMKPETAASVAANPTPDDPLINDPAVNSPPQGLDSSPSFDAFSTNLDASGKGSLAYSDQQDGTPRFTPEMVDDTVVVPPYSLEDLRSLSSRLNADDTSLGLENCHAFNRHFYNDQRNFLDVTSGKRVYVPQKQLFKENALASDPLQKNPLASVAKSLLPVEPQPRINDGVPISHQASFIPFPETILEDGGNRLRWGETSCWDFALKKPSSTHSTLSAVPSLIPLQLISQNQLQSQMQLPSPSQKLSQTQMPSQSNLASQAHLLPNPSQLPSHTTVHKTKEPDFKWITHGEFSIEAAINKLKDFFQHRWQHGSEWRVHIELLTKKIKPGNVTAYVFETCWSVPTRKKPVPDGVASVFFIMDVCASKKPDITQTLTLPVNLQEAPVIVSCHFENSPMIFDPLKIKFGSDVLIDIMERKRVLADRLIYSGDSMTSFPEI</sequence>
<feature type="region of interest" description="Disordered" evidence="1">
    <location>
        <begin position="312"/>
        <end position="335"/>
    </location>
</feature>
<dbReference type="AlphaFoldDB" id="A0A1D1VSE7"/>
<proteinExistence type="predicted"/>
<name>A0A1D1VSE7_RAMVA</name>
<protein>
    <submittedName>
        <fullName evidence="2">Uncharacterized protein</fullName>
    </submittedName>
</protein>
<dbReference type="PANTHER" id="PTHR35075:SF1">
    <property type="entry name" value="A-KINASE ANCHOR PROTEIN 14"/>
    <property type="match status" value="1"/>
</dbReference>
<dbReference type="InterPro" id="IPR025663">
    <property type="entry name" value="AKAP_28"/>
</dbReference>
<evidence type="ECO:0000313" key="2">
    <source>
        <dbReference type="EMBL" id="GAV03796.1"/>
    </source>
</evidence>
<reference evidence="2 3" key="1">
    <citation type="journal article" date="2016" name="Nat. Commun.">
        <title>Extremotolerant tardigrade genome and improved radiotolerance of human cultured cells by tardigrade-unique protein.</title>
        <authorList>
            <person name="Hashimoto T."/>
            <person name="Horikawa D.D."/>
            <person name="Saito Y."/>
            <person name="Kuwahara H."/>
            <person name="Kozuka-Hata H."/>
            <person name="Shin-I T."/>
            <person name="Minakuchi Y."/>
            <person name="Ohishi K."/>
            <person name="Motoyama A."/>
            <person name="Aizu T."/>
            <person name="Enomoto A."/>
            <person name="Kondo K."/>
            <person name="Tanaka S."/>
            <person name="Hara Y."/>
            <person name="Koshikawa S."/>
            <person name="Sagara H."/>
            <person name="Miura T."/>
            <person name="Yokobori S."/>
            <person name="Miyagawa K."/>
            <person name="Suzuki Y."/>
            <person name="Kubo T."/>
            <person name="Oyama M."/>
            <person name="Kohara Y."/>
            <person name="Fujiyama A."/>
            <person name="Arakawa K."/>
            <person name="Katayama T."/>
            <person name="Toyoda A."/>
            <person name="Kunieda T."/>
        </authorList>
    </citation>
    <scope>NUCLEOTIDE SEQUENCE [LARGE SCALE GENOMIC DNA]</scope>
    <source>
        <strain evidence="2 3">YOKOZUNA-1</strain>
    </source>
</reference>
<accession>A0A1D1VSE7</accession>